<sequence>MSKKKKWLFIFLGLVFLAIFTTAMLPEEKNQERSKQEQTVPLEVASELPKAPTPTREPIITIDPDLFNSMLTERAHKLPYFPKGTIEIEEIKNDVIRMWFYFDEMPTSTNVIEITGKRIVKTAIDILMENEIDPCDPSVFIRTVVAKKEKGVTGKNLVRIFGKAHYDRLTDSIKWEIRK</sequence>
<reference evidence="2 3" key="1">
    <citation type="journal article" date="2010" name="Stand. Genomic Sci.">
        <title>Complete genome sequence of Aminobacterium colombiense type strain (ALA-1).</title>
        <authorList>
            <person name="Chertkov O."/>
            <person name="Sikorski J."/>
            <person name="Brambilla E."/>
            <person name="Lapidus A."/>
            <person name="Copeland A."/>
            <person name="Glavina Del Rio T."/>
            <person name="Nolan M."/>
            <person name="Lucas S."/>
            <person name="Tice H."/>
            <person name="Cheng J.F."/>
            <person name="Han C."/>
            <person name="Detter J.C."/>
            <person name="Bruce D."/>
            <person name="Tapia R."/>
            <person name="Goodwin L."/>
            <person name="Pitluck S."/>
            <person name="Liolios K."/>
            <person name="Ivanova N."/>
            <person name="Mavromatis K."/>
            <person name="Ovchinnikova G."/>
            <person name="Pati A."/>
            <person name="Chen A."/>
            <person name="Palaniappan K."/>
            <person name="Land M."/>
            <person name="Hauser L."/>
            <person name="Chang Y.J."/>
            <person name="Jeffries C.D."/>
            <person name="Spring S."/>
            <person name="Rohde M."/>
            <person name="Goker M."/>
            <person name="Bristow J."/>
            <person name="Eisen J.A."/>
            <person name="Markowitz V."/>
            <person name="Hugenholtz P."/>
            <person name="Kyrpides N.C."/>
            <person name="Klenk H.P."/>
        </authorList>
    </citation>
    <scope>NUCLEOTIDE SEQUENCE [LARGE SCALE GENOMIC DNA]</scope>
    <source>
        <strain evidence="3">DSM 12261 / ALA-1</strain>
    </source>
</reference>
<dbReference type="HOGENOM" id="CLU_1500512_0_0_0"/>
<protein>
    <submittedName>
        <fullName evidence="2">Uncharacterized protein</fullName>
    </submittedName>
</protein>
<dbReference type="KEGG" id="aco:Amico_1145"/>
<keyword evidence="3" id="KW-1185">Reference proteome</keyword>
<evidence type="ECO:0000313" key="3">
    <source>
        <dbReference type="Proteomes" id="UP000002366"/>
    </source>
</evidence>
<dbReference type="RefSeq" id="WP_013048531.1">
    <property type="nucleotide sequence ID" value="NC_014011.1"/>
</dbReference>
<evidence type="ECO:0000313" key="2">
    <source>
        <dbReference type="EMBL" id="ADE57268.1"/>
    </source>
</evidence>
<dbReference type="Proteomes" id="UP000002366">
    <property type="component" value="Chromosome"/>
</dbReference>
<organism evidence="2 3">
    <name type="scientific">Aminobacterium colombiense (strain DSM 12261 / ALA-1)</name>
    <dbReference type="NCBI Taxonomy" id="572547"/>
    <lineage>
        <taxon>Bacteria</taxon>
        <taxon>Thermotogati</taxon>
        <taxon>Synergistota</taxon>
        <taxon>Synergistia</taxon>
        <taxon>Synergistales</taxon>
        <taxon>Aminobacteriaceae</taxon>
        <taxon>Aminobacterium</taxon>
    </lineage>
</organism>
<evidence type="ECO:0000256" key="1">
    <source>
        <dbReference type="SAM" id="MobiDB-lite"/>
    </source>
</evidence>
<dbReference type="AlphaFoldDB" id="D5EFD6"/>
<dbReference type="STRING" id="572547.Amico_1145"/>
<gene>
    <name evidence="2" type="ordered locus">Amico_1145</name>
</gene>
<accession>D5EFD6</accession>
<dbReference type="EMBL" id="CP001997">
    <property type="protein sequence ID" value="ADE57268.1"/>
    <property type="molecule type" value="Genomic_DNA"/>
</dbReference>
<name>D5EFD6_AMICL</name>
<feature type="region of interest" description="Disordered" evidence="1">
    <location>
        <begin position="28"/>
        <end position="53"/>
    </location>
</feature>
<proteinExistence type="predicted"/>